<evidence type="ECO:0000313" key="1">
    <source>
        <dbReference type="EMBL" id="SJM33117.1"/>
    </source>
</evidence>
<dbReference type="EMBL" id="FUIG01000042">
    <property type="protein sequence ID" value="SJM33117.1"/>
    <property type="molecule type" value="Genomic_DNA"/>
</dbReference>
<keyword evidence="2" id="KW-1185">Reference proteome</keyword>
<reference evidence="2" key="1">
    <citation type="submission" date="2016-12" db="EMBL/GenBank/DDBJ databases">
        <authorList>
            <person name="Brunel B."/>
        </authorList>
    </citation>
    <scope>NUCLEOTIDE SEQUENCE [LARGE SCALE GENOMIC DNA]</scope>
</reference>
<gene>
    <name evidence="1" type="ORF">BQ8482_340013</name>
</gene>
<proteinExistence type="predicted"/>
<evidence type="ECO:0000313" key="2">
    <source>
        <dbReference type="Proteomes" id="UP000245698"/>
    </source>
</evidence>
<sequence>MADDDFVKACRSGGIRAVNDLVTKKFGTGNGLVHALESMEKTDLWRIKWHYADGKPDFGAVIEYLGDD</sequence>
<protein>
    <submittedName>
        <fullName evidence="1">Uncharacterized protein</fullName>
    </submittedName>
</protein>
<organism evidence="1 2">
    <name type="scientific">Mesorhizobium delmotii</name>
    <dbReference type="NCBI Taxonomy" id="1631247"/>
    <lineage>
        <taxon>Bacteria</taxon>
        <taxon>Pseudomonadati</taxon>
        <taxon>Pseudomonadota</taxon>
        <taxon>Alphaproteobacteria</taxon>
        <taxon>Hyphomicrobiales</taxon>
        <taxon>Phyllobacteriaceae</taxon>
        <taxon>Mesorhizobium</taxon>
    </lineage>
</organism>
<dbReference type="AlphaFoldDB" id="A0A2P9APM7"/>
<accession>A0A2P9APM7</accession>
<name>A0A2P9APM7_9HYPH</name>
<dbReference type="Proteomes" id="UP000245698">
    <property type="component" value="Unassembled WGS sequence"/>
</dbReference>
<dbReference type="RefSeq" id="WP_133254827.1">
    <property type="nucleotide sequence ID" value="NZ_FUIG01000042.1"/>
</dbReference>